<feature type="coiled-coil region" evidence="1">
    <location>
        <begin position="112"/>
        <end position="208"/>
    </location>
</feature>
<evidence type="ECO:0000313" key="3">
    <source>
        <dbReference type="EMBL" id="JAS31240.1"/>
    </source>
</evidence>
<dbReference type="AlphaFoldDB" id="A0A1B6E000"/>
<evidence type="ECO:0000256" key="1">
    <source>
        <dbReference type="SAM" id="Coils"/>
    </source>
</evidence>
<feature type="region of interest" description="Disordered" evidence="2">
    <location>
        <begin position="318"/>
        <end position="358"/>
    </location>
</feature>
<keyword evidence="1" id="KW-0175">Coiled coil</keyword>
<name>A0A1B6E000_9HEMI</name>
<feature type="non-terminal residue" evidence="3">
    <location>
        <position position="1"/>
    </location>
</feature>
<organism evidence="3">
    <name type="scientific">Clastoptera arizonana</name>
    <name type="common">Arizona spittle bug</name>
    <dbReference type="NCBI Taxonomy" id="38151"/>
    <lineage>
        <taxon>Eukaryota</taxon>
        <taxon>Metazoa</taxon>
        <taxon>Ecdysozoa</taxon>
        <taxon>Arthropoda</taxon>
        <taxon>Hexapoda</taxon>
        <taxon>Insecta</taxon>
        <taxon>Pterygota</taxon>
        <taxon>Neoptera</taxon>
        <taxon>Paraneoptera</taxon>
        <taxon>Hemiptera</taxon>
        <taxon>Auchenorrhyncha</taxon>
        <taxon>Cercopoidea</taxon>
        <taxon>Clastopteridae</taxon>
        <taxon>Clastoptera</taxon>
    </lineage>
</organism>
<reference evidence="3" key="1">
    <citation type="submission" date="2015-12" db="EMBL/GenBank/DDBJ databases">
        <title>De novo transcriptome assembly of four potential Pierce s Disease insect vectors from Arizona vineyards.</title>
        <authorList>
            <person name="Tassone E.E."/>
        </authorList>
    </citation>
    <scope>NUCLEOTIDE SEQUENCE</scope>
</reference>
<proteinExistence type="predicted"/>
<feature type="compositionally biased region" description="Basic and acidic residues" evidence="2">
    <location>
        <begin position="462"/>
        <end position="483"/>
    </location>
</feature>
<gene>
    <name evidence="3" type="ORF">g.20188</name>
</gene>
<sequence length="541" mass="61989">SVDPPSILNMESLPNQDDSEAKLVVKIKDETLKDLKNVEELAALPELKKENTPTSLPIIPVIQEGVNKEVRKEPPVPEAPVAVVVSERAPLPQVVQAEVKKVSPQINVETNNQAVNNEKKEETIDKEAIKKEDNEIKEVKQIKEDIKMEQDMIDKVVKEDIKKDIKKEKKKELLEKYVKNEEEKQKINEEQEKILEEIKEENKKDKFKEENKSAIDTNGDKIQNEVIKDYKSILPEDKISGVVAKVKDNSEINDDLNMNDKMLKRIPLPIAVQDNLKEKSEITGVKEVDQVDAVKVEGVVNEKVLRREILENKIPEVKEDRTKRDTDSLVISYSHDKKGEDNFKPEKQNDEKENKITNDKETLQIVEKKNDIFGEANITKSNKTFAQLLKDNKRDENEQCKDEKSDLKLKQKGNVPIVNIPKQLFEDDATEQKNVTKELANESLSNQAMTKDELPDNINKPVETEMKSSLDKKTVTENEVKDSVTDSLIKTPAFLSNPDPILQIGDVKPNIQLNDINEMKPMKRDLKFYNSEEHEVKDRET</sequence>
<feature type="compositionally biased region" description="Basic and acidic residues" evidence="2">
    <location>
        <begin position="334"/>
        <end position="358"/>
    </location>
</feature>
<evidence type="ECO:0000256" key="2">
    <source>
        <dbReference type="SAM" id="MobiDB-lite"/>
    </source>
</evidence>
<feature type="region of interest" description="Disordered" evidence="2">
    <location>
        <begin position="440"/>
        <end position="483"/>
    </location>
</feature>
<protein>
    <submittedName>
        <fullName evidence="3">Uncharacterized protein</fullName>
    </submittedName>
</protein>
<feature type="compositionally biased region" description="Basic and acidic residues" evidence="2">
    <location>
        <begin position="318"/>
        <end position="327"/>
    </location>
</feature>
<accession>A0A1B6E000</accession>
<dbReference type="EMBL" id="GEDC01006058">
    <property type="protein sequence ID" value="JAS31240.1"/>
    <property type="molecule type" value="Transcribed_RNA"/>
</dbReference>